<dbReference type="AlphaFoldDB" id="A0AAD3ND92"/>
<feature type="compositionally biased region" description="Basic and acidic residues" evidence="1">
    <location>
        <begin position="14"/>
        <end position="37"/>
    </location>
</feature>
<dbReference type="EMBL" id="BRZM01000257">
    <property type="protein sequence ID" value="GLD69712.1"/>
    <property type="molecule type" value="Genomic_DNA"/>
</dbReference>
<protein>
    <submittedName>
        <fullName evidence="2">Glutathione-specific gamma-glutamylcyclotransferase 2</fullName>
    </submittedName>
</protein>
<proteinExistence type="predicted"/>
<sequence>MRFGRRCLQAADGRGQEVKSYLDYREKGGLSGHHGDLSPRPPLPSQPNLLPPALRTIRTTSGPAPSGGDSQPDHQLYRSKRAEITNIFHFADAEDNSALRIRMPTLFSLETLVRERLQRGGCFLYSNQDRCPAGGFTMKANGGVRFQSRGS</sequence>
<evidence type="ECO:0000313" key="3">
    <source>
        <dbReference type="Proteomes" id="UP001279410"/>
    </source>
</evidence>
<keyword evidence="3" id="KW-1185">Reference proteome</keyword>
<dbReference type="Proteomes" id="UP001279410">
    <property type="component" value="Unassembled WGS sequence"/>
</dbReference>
<evidence type="ECO:0000313" key="2">
    <source>
        <dbReference type="EMBL" id="GLD69712.1"/>
    </source>
</evidence>
<organism evidence="2 3">
    <name type="scientific">Lates japonicus</name>
    <name type="common">Japanese lates</name>
    <dbReference type="NCBI Taxonomy" id="270547"/>
    <lineage>
        <taxon>Eukaryota</taxon>
        <taxon>Metazoa</taxon>
        <taxon>Chordata</taxon>
        <taxon>Craniata</taxon>
        <taxon>Vertebrata</taxon>
        <taxon>Euteleostomi</taxon>
        <taxon>Actinopterygii</taxon>
        <taxon>Neopterygii</taxon>
        <taxon>Teleostei</taxon>
        <taxon>Neoteleostei</taxon>
        <taxon>Acanthomorphata</taxon>
        <taxon>Carangaria</taxon>
        <taxon>Carangaria incertae sedis</taxon>
        <taxon>Centropomidae</taxon>
        <taxon>Lates</taxon>
    </lineage>
</organism>
<name>A0AAD3ND92_LATJO</name>
<accession>A0AAD3ND92</accession>
<gene>
    <name evidence="2" type="ORF">AKAME5_002102700</name>
</gene>
<reference evidence="2" key="1">
    <citation type="submission" date="2022-08" db="EMBL/GenBank/DDBJ databases">
        <title>Genome sequencing of akame (Lates japonicus).</title>
        <authorList>
            <person name="Hashiguchi Y."/>
            <person name="Takahashi H."/>
        </authorList>
    </citation>
    <scope>NUCLEOTIDE SEQUENCE</scope>
    <source>
        <strain evidence="2">Kochi</strain>
    </source>
</reference>
<feature type="region of interest" description="Disordered" evidence="1">
    <location>
        <begin position="12"/>
        <end position="78"/>
    </location>
</feature>
<comment type="caution">
    <text evidence="2">The sequence shown here is derived from an EMBL/GenBank/DDBJ whole genome shotgun (WGS) entry which is preliminary data.</text>
</comment>
<evidence type="ECO:0000256" key="1">
    <source>
        <dbReference type="SAM" id="MobiDB-lite"/>
    </source>
</evidence>